<evidence type="ECO:0000256" key="4">
    <source>
        <dbReference type="ARBA" id="ARBA00023002"/>
    </source>
</evidence>
<dbReference type="SUPFAM" id="SSF56176">
    <property type="entry name" value="FAD-binding/transporter-associated domain-like"/>
    <property type="match status" value="1"/>
</dbReference>
<dbReference type="PANTHER" id="PTHR42973">
    <property type="entry name" value="BINDING OXIDOREDUCTASE, PUTATIVE (AFU_ORTHOLOGUE AFUA_1G17690)-RELATED"/>
    <property type="match status" value="1"/>
</dbReference>
<dbReference type="InterPro" id="IPR006094">
    <property type="entry name" value="Oxid_FAD_bind_N"/>
</dbReference>
<proteinExistence type="inferred from homology"/>
<dbReference type="GO" id="GO:0016491">
    <property type="term" value="F:oxidoreductase activity"/>
    <property type="evidence" value="ECO:0007669"/>
    <property type="project" value="UniProtKB-KW"/>
</dbReference>
<dbReference type="AlphaFoldDB" id="A0A395S4V1"/>
<dbReference type="Pfam" id="PF04275">
    <property type="entry name" value="P-mevalo_kinase"/>
    <property type="match status" value="1"/>
</dbReference>
<dbReference type="GO" id="GO:0006695">
    <property type="term" value="P:cholesterol biosynthetic process"/>
    <property type="evidence" value="ECO:0007669"/>
    <property type="project" value="InterPro"/>
</dbReference>
<dbReference type="GO" id="GO:0005737">
    <property type="term" value="C:cytoplasm"/>
    <property type="evidence" value="ECO:0007669"/>
    <property type="project" value="InterPro"/>
</dbReference>
<dbReference type="InterPro" id="IPR029063">
    <property type="entry name" value="SAM-dependent_MTases_sf"/>
</dbReference>
<dbReference type="STRING" id="5514.A0A395S4V1"/>
<dbReference type="InterPro" id="IPR027417">
    <property type="entry name" value="P-loop_NTPase"/>
</dbReference>
<comment type="similarity">
    <text evidence="1">Belongs to the oxygen-dependent FAD-linked oxidoreductase family.</text>
</comment>
<name>A0A395S4V1_FUSSP</name>
<dbReference type="GO" id="GO:0019287">
    <property type="term" value="P:isopentenyl diphosphate biosynthetic process, mevalonate pathway"/>
    <property type="evidence" value="ECO:0007669"/>
    <property type="project" value="UniProtKB-UniPathway"/>
</dbReference>
<dbReference type="InterPro" id="IPR016166">
    <property type="entry name" value="FAD-bd_PCMH"/>
</dbReference>
<keyword evidence="2" id="KW-0285">Flavoprotein</keyword>
<evidence type="ECO:0000259" key="5">
    <source>
        <dbReference type="PROSITE" id="PS51387"/>
    </source>
</evidence>
<evidence type="ECO:0000313" key="6">
    <source>
        <dbReference type="EMBL" id="RGP67152.1"/>
    </source>
</evidence>
<gene>
    <name evidence="6" type="ORF">FSPOR_6208</name>
</gene>
<dbReference type="PANTHER" id="PTHR42973:SF25">
    <property type="entry name" value="PHOSPHOMEVALONATE KINASE"/>
    <property type="match status" value="1"/>
</dbReference>
<dbReference type="InterPro" id="IPR050416">
    <property type="entry name" value="FAD-linked_Oxidoreductase"/>
</dbReference>
<dbReference type="InterPro" id="IPR016169">
    <property type="entry name" value="FAD-bd_PCMH_sub2"/>
</dbReference>
<dbReference type="Proteomes" id="UP000266152">
    <property type="component" value="Unassembled WGS sequence"/>
</dbReference>
<keyword evidence="3" id="KW-0274">FAD</keyword>
<evidence type="ECO:0000256" key="1">
    <source>
        <dbReference type="ARBA" id="ARBA00005466"/>
    </source>
</evidence>
<accession>A0A395S4V1</accession>
<dbReference type="CDD" id="cd06223">
    <property type="entry name" value="PRTases_typeI"/>
    <property type="match status" value="1"/>
</dbReference>
<sequence length="1138" mass="125459">MATLDALRIALKQQIPSQASTTTLSDVEYQESFKLFLHHIGWNNYRDFVIPKLSQLLHSQFDSQKDVSVLEIGPGPKSVFGYLSNSIRQKITSYTAYEPNHLFAEQLKAWLYPTEDTQPFPSLCTSSIHTEAFTQETVVREKHHIILFCHSLYGISSKENVVRHALNMLSVEPEDGILVICHRDSTSCLNGLACQRSITFPDGIIRIEDSDKTINIFAPFSAGCSVGDDKLRDAVHAEWRKVCRTLARHENDHPGTLTFASPEVIMTFTRYSIALSELTAVIPLVSKDYKVKNREAQSRAPIAMVRPTNVGQVQECINWALKHRFSLTVVGGGHSGHCLWSNVVAVTMGAFDQVHIIENTSESNDAHRLVVAGAGCKTGDIIRATQSEGLTVPLGARPSVGSGLWLQGGIGHLARSHGLTCDAIVGAVLVSVESGEVLCVGQVPDEHQPIGAVRSDNEDDLLWSLKGAGNNFGIIIKVTFKVYPARLFSVKDWCIPLKDDEHANGILRKFASTLARPLHQESSVDAYLYYADEQLMLGVTLFQSRDIATGKGPFPVTPESFIRLIGESDRTKTVDAVGLFDTEMYMSAMHGGHGGGKTSSFKRCVFLKNIEESHITKIILAAISSRPSSMCYFHLLHGGQGIRDVASDASAFGCRDWDFACVVTGVWPRDEDDTPASRAITRWVYDVVGTLLPVSQGVYSADLGPDPRDANLATKAFGPNLRKLIKLKQICDPHDVLAYACPLSQDMLSQKTVVLVTGEHGVGKDYCANIWATAIKGHGYSTSVLSISDVTKQEYASHTGANLKRLLRDRIYKEQHREALAAFFGQQLEQRPYLANEHFVKIMRSADVDVLFITGMRDEAPVTNLWHLVPDIRLVDVLVKAGHQTRFLRRQNFTHGNSVNRGSSNGTETMVPDLNYRPSFTFDNDAASDDQIKTFAEHNLLPFLSDDLGRLAGMVRVVPCFPKPGIDFRHVLEICQQTGGLRLCTSLLKKHVAVDWRRINAIVSCDTGGYIFAVPLAYEVNVRLIPVRPPGKLPPPTISVRKNSSHVSSHVNGVEEERIEMAANDLRNGARVVVIDDVLATGNTLLAMLELLVKAGISVEDIDVMVVAEFPVHCGRQKLRQSGFGRVSIQSLLVFNGE</sequence>
<reference evidence="6 7" key="1">
    <citation type="journal article" date="2018" name="PLoS Pathog.">
        <title>Evolution of structural diversity of trichothecenes, a family of toxins produced by plant pathogenic and entomopathogenic fungi.</title>
        <authorList>
            <person name="Proctor R.H."/>
            <person name="McCormick S.P."/>
            <person name="Kim H.S."/>
            <person name="Cardoza R.E."/>
            <person name="Stanley A.M."/>
            <person name="Lindo L."/>
            <person name="Kelly A."/>
            <person name="Brown D.W."/>
            <person name="Lee T."/>
            <person name="Vaughan M.M."/>
            <person name="Alexander N.J."/>
            <person name="Busman M."/>
            <person name="Gutierrez S."/>
        </authorList>
    </citation>
    <scope>NUCLEOTIDE SEQUENCE [LARGE SCALE GENOMIC DNA]</scope>
    <source>
        <strain evidence="6 7">NRRL 3299</strain>
    </source>
</reference>
<dbReference type="InterPro" id="IPR000836">
    <property type="entry name" value="PRTase_dom"/>
</dbReference>
<dbReference type="Gene3D" id="3.40.50.2020">
    <property type="match status" value="1"/>
</dbReference>
<dbReference type="GO" id="GO:0071949">
    <property type="term" value="F:FAD binding"/>
    <property type="evidence" value="ECO:0007669"/>
    <property type="project" value="InterPro"/>
</dbReference>
<dbReference type="GO" id="GO:0004631">
    <property type="term" value="F:phosphomevalonate kinase activity"/>
    <property type="evidence" value="ECO:0007669"/>
    <property type="project" value="InterPro"/>
</dbReference>
<dbReference type="EMBL" id="PXOF01000086">
    <property type="protein sequence ID" value="RGP67152.1"/>
    <property type="molecule type" value="Genomic_DNA"/>
</dbReference>
<dbReference type="UniPathway" id="UPA00057">
    <property type="reaction ID" value="UER00099"/>
</dbReference>
<dbReference type="Gene3D" id="3.40.462.20">
    <property type="match status" value="1"/>
</dbReference>
<dbReference type="Gene3D" id="3.30.465.10">
    <property type="match status" value="1"/>
</dbReference>
<feature type="domain" description="FAD-binding PCMH-type" evidence="5">
    <location>
        <begin position="297"/>
        <end position="485"/>
    </location>
</feature>
<dbReference type="Gene3D" id="3.40.50.150">
    <property type="entry name" value="Vaccinia Virus protein VP39"/>
    <property type="match status" value="1"/>
</dbReference>
<organism evidence="6 7">
    <name type="scientific">Fusarium sporotrichioides</name>
    <dbReference type="NCBI Taxonomy" id="5514"/>
    <lineage>
        <taxon>Eukaryota</taxon>
        <taxon>Fungi</taxon>
        <taxon>Dikarya</taxon>
        <taxon>Ascomycota</taxon>
        <taxon>Pezizomycotina</taxon>
        <taxon>Sordariomycetes</taxon>
        <taxon>Hypocreomycetidae</taxon>
        <taxon>Hypocreales</taxon>
        <taxon>Nectriaceae</taxon>
        <taxon>Fusarium</taxon>
    </lineage>
</organism>
<dbReference type="PROSITE" id="PS51387">
    <property type="entry name" value="FAD_PCMH"/>
    <property type="match status" value="1"/>
</dbReference>
<evidence type="ECO:0000256" key="2">
    <source>
        <dbReference type="ARBA" id="ARBA00022630"/>
    </source>
</evidence>
<evidence type="ECO:0000313" key="7">
    <source>
        <dbReference type="Proteomes" id="UP000266152"/>
    </source>
</evidence>
<evidence type="ECO:0000256" key="3">
    <source>
        <dbReference type="ARBA" id="ARBA00022827"/>
    </source>
</evidence>
<keyword evidence="7" id="KW-1185">Reference proteome</keyword>
<dbReference type="SUPFAM" id="SSF53271">
    <property type="entry name" value="PRTase-like"/>
    <property type="match status" value="1"/>
</dbReference>
<keyword evidence="4" id="KW-0560">Oxidoreductase</keyword>
<dbReference type="InterPro" id="IPR036318">
    <property type="entry name" value="FAD-bd_PCMH-like_sf"/>
</dbReference>
<keyword evidence="6" id="KW-0808">Transferase</keyword>
<dbReference type="Pfam" id="PF00156">
    <property type="entry name" value="Pribosyltran"/>
    <property type="match status" value="1"/>
</dbReference>
<comment type="caution">
    <text evidence="6">The sequence shown here is derived from an EMBL/GenBank/DDBJ whole genome shotgun (WGS) entry which is preliminary data.</text>
</comment>
<protein>
    <submittedName>
        <fullName evidence="6">Phosphoribosyl transferase domain</fullName>
    </submittedName>
</protein>
<dbReference type="Gene3D" id="3.40.50.300">
    <property type="entry name" value="P-loop containing nucleotide triphosphate hydrolases"/>
    <property type="match status" value="1"/>
</dbReference>
<dbReference type="InterPro" id="IPR005919">
    <property type="entry name" value="Pmev_kin_anim"/>
</dbReference>
<dbReference type="InterPro" id="IPR029057">
    <property type="entry name" value="PRTase-like"/>
</dbReference>
<dbReference type="SUPFAM" id="SSF53335">
    <property type="entry name" value="S-adenosyl-L-methionine-dependent methyltransferases"/>
    <property type="match status" value="1"/>
</dbReference>
<dbReference type="Pfam" id="PF01565">
    <property type="entry name" value="FAD_binding_4"/>
    <property type="match status" value="1"/>
</dbReference>